<feature type="transmembrane region" description="Helical" evidence="1">
    <location>
        <begin position="7"/>
        <end position="24"/>
    </location>
</feature>
<keyword evidence="3" id="KW-1185">Reference proteome</keyword>
<protein>
    <submittedName>
        <fullName evidence="2">Uncharacterized protein</fullName>
    </submittedName>
</protein>
<keyword evidence="1" id="KW-0812">Transmembrane</keyword>
<accession>A0A6L6PK00</accession>
<organism evidence="2 3">
    <name type="scientific">Duganella radicis</name>
    <dbReference type="NCBI Taxonomy" id="551988"/>
    <lineage>
        <taxon>Bacteria</taxon>
        <taxon>Pseudomonadati</taxon>
        <taxon>Pseudomonadota</taxon>
        <taxon>Betaproteobacteria</taxon>
        <taxon>Burkholderiales</taxon>
        <taxon>Oxalobacteraceae</taxon>
        <taxon>Telluria group</taxon>
        <taxon>Duganella</taxon>
    </lineage>
</organism>
<dbReference type="EMBL" id="WNKY01000018">
    <property type="protein sequence ID" value="MTV39314.1"/>
    <property type="molecule type" value="Genomic_DNA"/>
</dbReference>
<feature type="transmembrane region" description="Helical" evidence="1">
    <location>
        <begin position="30"/>
        <end position="50"/>
    </location>
</feature>
<sequence length="56" mass="5904">MKKLSVSFLFGSGTFVGTIIYTGYLTPPYLVNWGHALFVGLFAGIAAAIVHRVSGG</sequence>
<reference evidence="2 3" key="1">
    <citation type="submission" date="2019-11" db="EMBL/GenBank/DDBJ databases">
        <title>Type strains purchased from KCTC, JCM and DSMZ.</title>
        <authorList>
            <person name="Lu H."/>
        </authorList>
    </citation>
    <scope>NUCLEOTIDE SEQUENCE [LARGE SCALE GENOMIC DNA]</scope>
    <source>
        <strain evidence="2 3">KCTC 22382</strain>
    </source>
</reference>
<name>A0A6L6PK00_9BURK</name>
<evidence type="ECO:0000313" key="3">
    <source>
        <dbReference type="Proteomes" id="UP000475582"/>
    </source>
</evidence>
<evidence type="ECO:0000256" key="1">
    <source>
        <dbReference type="SAM" id="Phobius"/>
    </source>
</evidence>
<dbReference type="AlphaFoldDB" id="A0A6L6PK00"/>
<dbReference type="Proteomes" id="UP000475582">
    <property type="component" value="Unassembled WGS sequence"/>
</dbReference>
<keyword evidence="1" id="KW-1133">Transmembrane helix</keyword>
<evidence type="ECO:0000313" key="2">
    <source>
        <dbReference type="EMBL" id="MTV39314.1"/>
    </source>
</evidence>
<comment type="caution">
    <text evidence="2">The sequence shown here is derived from an EMBL/GenBank/DDBJ whole genome shotgun (WGS) entry which is preliminary data.</text>
</comment>
<dbReference type="RefSeq" id="WP_155464979.1">
    <property type="nucleotide sequence ID" value="NZ_WNKY01000018.1"/>
</dbReference>
<keyword evidence="1" id="KW-0472">Membrane</keyword>
<gene>
    <name evidence="2" type="ORF">GM676_17220</name>
</gene>
<proteinExistence type="predicted"/>